<dbReference type="GO" id="GO:0004812">
    <property type="term" value="F:aminoacyl-tRNA ligase activity"/>
    <property type="evidence" value="ECO:0007669"/>
    <property type="project" value="UniProtKB-KW"/>
</dbReference>
<name>A0A7V2WLP0_9BACT</name>
<feature type="domain" description="Anticodon-binding" evidence="4">
    <location>
        <begin position="2"/>
        <end position="59"/>
    </location>
</feature>
<dbReference type="Pfam" id="PF03129">
    <property type="entry name" value="HGTP_anticodon"/>
    <property type="match status" value="1"/>
</dbReference>
<sequence length="64" mass="7136">EVLLDDRKERFGFKMKDFELIGIPLGIVVGKKLAEGQVELIVRDGLERIDVAVEAVADEGLKRV</sequence>
<comment type="caution">
    <text evidence="5">The sequence shown here is derived from an EMBL/GenBank/DDBJ whole genome shotgun (WGS) entry which is preliminary data.</text>
</comment>
<dbReference type="InterPro" id="IPR036621">
    <property type="entry name" value="Anticodon-bd_dom_sf"/>
</dbReference>
<dbReference type="GO" id="GO:0006418">
    <property type="term" value="P:tRNA aminoacylation for protein translation"/>
    <property type="evidence" value="ECO:0007669"/>
    <property type="project" value="UniProtKB-ARBA"/>
</dbReference>
<evidence type="ECO:0000256" key="1">
    <source>
        <dbReference type="ARBA" id="ARBA00022598"/>
    </source>
</evidence>
<evidence type="ECO:0000259" key="4">
    <source>
        <dbReference type="Pfam" id="PF03129"/>
    </source>
</evidence>
<reference evidence="5" key="1">
    <citation type="journal article" date="2020" name="mSystems">
        <title>Genome- and Community-Level Interaction Insights into Carbon Utilization and Element Cycling Functions of Hydrothermarchaeota in Hydrothermal Sediment.</title>
        <authorList>
            <person name="Zhou Z."/>
            <person name="Liu Y."/>
            <person name="Xu W."/>
            <person name="Pan J."/>
            <person name="Luo Z.H."/>
            <person name="Li M."/>
        </authorList>
    </citation>
    <scope>NUCLEOTIDE SEQUENCE [LARGE SCALE GENOMIC DNA]</scope>
    <source>
        <strain evidence="5">HyVt-513</strain>
    </source>
</reference>
<dbReference type="Gene3D" id="3.40.50.800">
    <property type="entry name" value="Anticodon-binding domain"/>
    <property type="match status" value="1"/>
</dbReference>
<organism evidence="5">
    <name type="scientific">Nitratifractor salsuginis</name>
    <dbReference type="NCBI Taxonomy" id="269261"/>
    <lineage>
        <taxon>Bacteria</taxon>
        <taxon>Pseudomonadati</taxon>
        <taxon>Campylobacterota</taxon>
        <taxon>Epsilonproteobacteria</taxon>
        <taxon>Campylobacterales</taxon>
        <taxon>Sulfurovaceae</taxon>
        <taxon>Nitratifractor</taxon>
    </lineage>
</organism>
<keyword evidence="1 5" id="KW-0436">Ligase</keyword>
<dbReference type="Proteomes" id="UP000885722">
    <property type="component" value="Unassembled WGS sequence"/>
</dbReference>
<proteinExistence type="predicted"/>
<keyword evidence="2" id="KW-0648">Protein biosynthesis</keyword>
<accession>A0A7V2WLP0</accession>
<protein>
    <submittedName>
        <fullName evidence="5">Proline--tRNA ligase</fullName>
    </submittedName>
</protein>
<gene>
    <name evidence="5" type="ORF">ENJ74_01335</name>
</gene>
<dbReference type="EMBL" id="DRNO01000091">
    <property type="protein sequence ID" value="HFC03491.1"/>
    <property type="molecule type" value="Genomic_DNA"/>
</dbReference>
<evidence type="ECO:0000313" key="5">
    <source>
        <dbReference type="EMBL" id="HFC03491.1"/>
    </source>
</evidence>
<dbReference type="InterPro" id="IPR004154">
    <property type="entry name" value="Anticodon-bd"/>
</dbReference>
<feature type="non-terminal residue" evidence="5">
    <location>
        <position position="1"/>
    </location>
</feature>
<evidence type="ECO:0000256" key="3">
    <source>
        <dbReference type="ARBA" id="ARBA00023146"/>
    </source>
</evidence>
<dbReference type="SUPFAM" id="SSF52954">
    <property type="entry name" value="Class II aaRS ABD-related"/>
    <property type="match status" value="1"/>
</dbReference>
<evidence type="ECO:0000256" key="2">
    <source>
        <dbReference type="ARBA" id="ARBA00022917"/>
    </source>
</evidence>
<keyword evidence="3" id="KW-0030">Aminoacyl-tRNA synthetase</keyword>
<dbReference type="AlphaFoldDB" id="A0A7V2WLP0"/>